<organism evidence="2 3">
    <name type="scientific">Cohnella nanjingensis</name>
    <dbReference type="NCBI Taxonomy" id="1387779"/>
    <lineage>
        <taxon>Bacteria</taxon>
        <taxon>Bacillati</taxon>
        <taxon>Bacillota</taxon>
        <taxon>Bacilli</taxon>
        <taxon>Bacillales</taxon>
        <taxon>Paenibacillaceae</taxon>
        <taxon>Cohnella</taxon>
    </lineage>
</organism>
<dbReference type="Proteomes" id="UP000547209">
    <property type="component" value="Unassembled WGS sequence"/>
</dbReference>
<proteinExistence type="predicted"/>
<evidence type="ECO:0000313" key="2">
    <source>
        <dbReference type="EMBL" id="MBB6675391.1"/>
    </source>
</evidence>
<keyword evidence="1" id="KW-0472">Membrane</keyword>
<gene>
    <name evidence="2" type="ORF">H7C19_32510</name>
</gene>
<reference evidence="2 3" key="1">
    <citation type="submission" date="2020-08" db="EMBL/GenBank/DDBJ databases">
        <title>Cohnella phylogeny.</title>
        <authorList>
            <person name="Dunlap C."/>
        </authorList>
    </citation>
    <scope>NUCLEOTIDE SEQUENCE [LARGE SCALE GENOMIC DNA]</scope>
    <source>
        <strain evidence="2 3">DSM 28246</strain>
    </source>
</reference>
<feature type="transmembrane region" description="Helical" evidence="1">
    <location>
        <begin position="6"/>
        <end position="24"/>
    </location>
</feature>
<keyword evidence="1" id="KW-0812">Transmembrane</keyword>
<evidence type="ECO:0000256" key="1">
    <source>
        <dbReference type="SAM" id="Phobius"/>
    </source>
</evidence>
<dbReference type="AlphaFoldDB" id="A0A7X0RZK0"/>
<dbReference type="EMBL" id="JACJVP010000074">
    <property type="protein sequence ID" value="MBB6675391.1"/>
    <property type="molecule type" value="Genomic_DNA"/>
</dbReference>
<evidence type="ECO:0008006" key="4">
    <source>
        <dbReference type="Google" id="ProtNLM"/>
    </source>
</evidence>
<dbReference type="RefSeq" id="WP_185673247.1">
    <property type="nucleotide sequence ID" value="NZ_JACJVP010000074.1"/>
</dbReference>
<evidence type="ECO:0000313" key="3">
    <source>
        <dbReference type="Proteomes" id="UP000547209"/>
    </source>
</evidence>
<feature type="transmembrane region" description="Helical" evidence="1">
    <location>
        <begin position="31"/>
        <end position="52"/>
    </location>
</feature>
<sequence length="77" mass="8781">MFSTISVLAVMIGIAAFESPALWRKKRKREIAVFAALLFIGAWLSVCAINLIQLPSALKLVEWLYAPLDIWLSRYVW</sequence>
<name>A0A7X0RZK0_9BACL</name>
<keyword evidence="3" id="KW-1185">Reference proteome</keyword>
<accession>A0A7X0RZK0</accession>
<keyword evidence="1" id="KW-1133">Transmembrane helix</keyword>
<protein>
    <recommendedName>
        <fullName evidence="4">Histidine kinase N-terminal 7TM region domain-containing protein</fullName>
    </recommendedName>
</protein>
<comment type="caution">
    <text evidence="2">The sequence shown here is derived from an EMBL/GenBank/DDBJ whole genome shotgun (WGS) entry which is preliminary data.</text>
</comment>